<dbReference type="OrthoDB" id="1437078at2"/>
<keyword evidence="2" id="KW-1185">Reference proteome</keyword>
<proteinExistence type="predicted"/>
<dbReference type="EMBL" id="MAKX01000024">
    <property type="protein sequence ID" value="OCK42217.1"/>
    <property type="molecule type" value="Genomic_DNA"/>
</dbReference>
<dbReference type="Proteomes" id="UP000093186">
    <property type="component" value="Unassembled WGS sequence"/>
</dbReference>
<dbReference type="AlphaFoldDB" id="A0A1B9XXC2"/>
<dbReference type="STRING" id="447689.BA195_11365"/>
<sequence>MKIENIFNDLKKDLQSINKKANERLLKEEQVRSSIFCSLKNQGYSVAAERNFNKSSEKECDLVFWKGSGVESWMEIKTSWYSLLKEDVRRLDKRGNDTWNNKPREQYESWKRDIKKLQNIENTKHPKYFVLVEQCNQDSLFEELYTKNKYNIKEDFESVKCEKIEFELRWNKAPVDKCVVRVFDLKI</sequence>
<gene>
    <name evidence="1" type="ORF">BA195_11365</name>
</gene>
<evidence type="ECO:0000313" key="1">
    <source>
        <dbReference type="EMBL" id="OCK42217.1"/>
    </source>
</evidence>
<comment type="caution">
    <text evidence="1">The sequence shown here is derived from an EMBL/GenBank/DDBJ whole genome shotgun (WGS) entry which is preliminary data.</text>
</comment>
<name>A0A1B9XXC2_9FLAO</name>
<reference evidence="1 2" key="1">
    <citation type="submission" date="2016-06" db="EMBL/GenBank/DDBJ databases">
        <title>Draft Genome Sequence of Tenacibaculum soleae UCD-KL19.</title>
        <authorList>
            <person name="Eisen J.A."/>
            <person name="Coil D.A."/>
            <person name="Lujan K.M."/>
        </authorList>
    </citation>
    <scope>NUCLEOTIDE SEQUENCE [LARGE SCALE GENOMIC DNA]</scope>
    <source>
        <strain evidence="1 2">UCD-KL19</strain>
    </source>
</reference>
<protein>
    <submittedName>
        <fullName evidence="1">Uncharacterized protein</fullName>
    </submittedName>
</protein>
<dbReference type="RefSeq" id="WP_068705650.1">
    <property type="nucleotide sequence ID" value="NZ_MAKX01000024.1"/>
</dbReference>
<organism evidence="1 2">
    <name type="scientific">Tenacibaculum soleae</name>
    <dbReference type="NCBI Taxonomy" id="447689"/>
    <lineage>
        <taxon>Bacteria</taxon>
        <taxon>Pseudomonadati</taxon>
        <taxon>Bacteroidota</taxon>
        <taxon>Flavobacteriia</taxon>
        <taxon>Flavobacteriales</taxon>
        <taxon>Flavobacteriaceae</taxon>
        <taxon>Tenacibaculum</taxon>
    </lineage>
</organism>
<accession>A0A1B9XXC2</accession>
<evidence type="ECO:0000313" key="2">
    <source>
        <dbReference type="Proteomes" id="UP000093186"/>
    </source>
</evidence>